<dbReference type="EMBL" id="SNQI01000013">
    <property type="protein sequence ID" value="TEW71387.1"/>
    <property type="molecule type" value="Genomic_DNA"/>
</dbReference>
<dbReference type="RefSeq" id="WP_134249408.1">
    <property type="nucleotide sequence ID" value="NZ_SNQI01000013.1"/>
</dbReference>
<evidence type="ECO:0000313" key="1">
    <source>
        <dbReference type="EMBL" id="TEW71387.1"/>
    </source>
</evidence>
<evidence type="ECO:0008006" key="3">
    <source>
        <dbReference type="Google" id="ProtNLM"/>
    </source>
</evidence>
<comment type="caution">
    <text evidence="1">The sequence shown here is derived from an EMBL/GenBank/DDBJ whole genome shotgun (WGS) entry which is preliminary data.</text>
</comment>
<name>A0A4Y8APW9_9FLAO</name>
<dbReference type="InterPro" id="IPR046781">
    <property type="entry name" value="Phage_ORF5"/>
</dbReference>
<protein>
    <recommendedName>
        <fullName evidence="3">Nonstructural protein</fullName>
    </recommendedName>
</protein>
<accession>A0A4Y8APW9</accession>
<dbReference type="Proteomes" id="UP000298517">
    <property type="component" value="Unassembled WGS sequence"/>
</dbReference>
<keyword evidence="2" id="KW-1185">Reference proteome</keyword>
<proteinExistence type="predicted"/>
<organism evidence="1 2">
    <name type="scientific">Gramella jeungdoensis</name>
    <dbReference type="NCBI Taxonomy" id="708091"/>
    <lineage>
        <taxon>Bacteria</taxon>
        <taxon>Pseudomonadati</taxon>
        <taxon>Bacteroidota</taxon>
        <taxon>Flavobacteriia</taxon>
        <taxon>Flavobacteriales</taxon>
        <taxon>Flavobacteriaceae</taxon>
        <taxon>Christiangramia</taxon>
    </lineage>
</organism>
<sequence>MSNKVLVSVYDKVAGLYSPVMTEVNTDSAIRNFKLGAKQNAQISACPQDYELHLICSMDDETGLVFRSTEEQSAPICLFKAVDLFSAE</sequence>
<evidence type="ECO:0000313" key="2">
    <source>
        <dbReference type="Proteomes" id="UP000298517"/>
    </source>
</evidence>
<gene>
    <name evidence="1" type="ORF">E2488_15685</name>
</gene>
<reference evidence="1 2" key="1">
    <citation type="journal article" date="2011" name="J. Microbiol.">
        <title>Gramella jeungdoensis sp. nov., isolated from a solar saltern in Korea.</title>
        <authorList>
            <person name="Joung Y."/>
            <person name="Kim H."/>
            <person name="Jang T."/>
            <person name="Ahn T.S."/>
            <person name="Joh K."/>
        </authorList>
    </citation>
    <scope>NUCLEOTIDE SEQUENCE [LARGE SCALE GENOMIC DNA]</scope>
    <source>
        <strain evidence="1 2">KCTC 23123</strain>
    </source>
</reference>
<dbReference type="AlphaFoldDB" id="A0A4Y8APW9"/>
<dbReference type="Pfam" id="PF20577">
    <property type="entry name" value="Phage_ORF5"/>
    <property type="match status" value="1"/>
</dbReference>